<dbReference type="PANTHER" id="PTHR43744">
    <property type="entry name" value="ABC TRANSPORTER PERMEASE PROTEIN MG189-RELATED-RELATED"/>
    <property type="match status" value="1"/>
</dbReference>
<dbReference type="PANTHER" id="PTHR43744:SF8">
    <property type="entry name" value="SN-GLYCEROL-3-PHOSPHATE TRANSPORT SYSTEM PERMEASE PROTEIN UGPE"/>
    <property type="match status" value="1"/>
</dbReference>
<evidence type="ECO:0000256" key="7">
    <source>
        <dbReference type="RuleBase" id="RU363032"/>
    </source>
</evidence>
<dbReference type="RefSeq" id="WP_100344496.1">
    <property type="nucleotide sequence ID" value="NZ_PGFB01000003.1"/>
</dbReference>
<dbReference type="GO" id="GO:0005886">
    <property type="term" value="C:plasma membrane"/>
    <property type="evidence" value="ECO:0007669"/>
    <property type="project" value="UniProtKB-SubCell"/>
</dbReference>
<feature type="domain" description="ABC transmembrane type-1" evidence="8">
    <location>
        <begin position="87"/>
        <end position="276"/>
    </location>
</feature>
<proteinExistence type="inferred from homology"/>
<dbReference type="InterPro" id="IPR000515">
    <property type="entry name" value="MetI-like"/>
</dbReference>
<keyword evidence="10" id="KW-1185">Reference proteome</keyword>
<protein>
    <submittedName>
        <fullName evidence="9">Lactose/L-arabinose transport system permease protein</fullName>
    </submittedName>
</protein>
<dbReference type="PROSITE" id="PS50928">
    <property type="entry name" value="ABC_TM1"/>
    <property type="match status" value="1"/>
</dbReference>
<feature type="transmembrane region" description="Helical" evidence="7">
    <location>
        <begin position="122"/>
        <end position="143"/>
    </location>
</feature>
<accession>A0A2M9BV93</accession>
<comment type="subcellular location">
    <subcellularLocation>
        <location evidence="1 7">Cell membrane</location>
        <topology evidence="1 7">Multi-pass membrane protein</topology>
    </subcellularLocation>
</comment>
<keyword evidence="2 7" id="KW-0813">Transport</keyword>
<evidence type="ECO:0000313" key="9">
    <source>
        <dbReference type="EMBL" id="PJJ61870.1"/>
    </source>
</evidence>
<name>A0A2M9BV93_9MICO</name>
<feature type="transmembrane region" description="Helical" evidence="7">
    <location>
        <begin position="149"/>
        <end position="171"/>
    </location>
</feature>
<evidence type="ECO:0000256" key="6">
    <source>
        <dbReference type="ARBA" id="ARBA00023136"/>
    </source>
</evidence>
<feature type="transmembrane region" description="Helical" evidence="7">
    <location>
        <begin position="209"/>
        <end position="230"/>
    </location>
</feature>
<evidence type="ECO:0000259" key="8">
    <source>
        <dbReference type="PROSITE" id="PS50928"/>
    </source>
</evidence>
<dbReference type="SUPFAM" id="SSF161098">
    <property type="entry name" value="MetI-like"/>
    <property type="match status" value="1"/>
</dbReference>
<evidence type="ECO:0000256" key="3">
    <source>
        <dbReference type="ARBA" id="ARBA00022475"/>
    </source>
</evidence>
<evidence type="ECO:0000256" key="5">
    <source>
        <dbReference type="ARBA" id="ARBA00022989"/>
    </source>
</evidence>
<keyword evidence="3" id="KW-1003">Cell membrane</keyword>
<dbReference type="Gene3D" id="1.10.3720.10">
    <property type="entry name" value="MetI-like"/>
    <property type="match status" value="1"/>
</dbReference>
<dbReference type="GO" id="GO:0055085">
    <property type="term" value="P:transmembrane transport"/>
    <property type="evidence" value="ECO:0007669"/>
    <property type="project" value="InterPro"/>
</dbReference>
<evidence type="ECO:0000256" key="1">
    <source>
        <dbReference type="ARBA" id="ARBA00004651"/>
    </source>
</evidence>
<keyword evidence="5 7" id="KW-1133">Transmembrane helix</keyword>
<dbReference type="InterPro" id="IPR035906">
    <property type="entry name" value="MetI-like_sf"/>
</dbReference>
<feature type="transmembrane region" description="Helical" evidence="7">
    <location>
        <begin position="255"/>
        <end position="276"/>
    </location>
</feature>
<keyword evidence="4 7" id="KW-0812">Transmembrane</keyword>
<evidence type="ECO:0000256" key="2">
    <source>
        <dbReference type="ARBA" id="ARBA00022448"/>
    </source>
</evidence>
<evidence type="ECO:0000313" key="10">
    <source>
        <dbReference type="Proteomes" id="UP000230161"/>
    </source>
</evidence>
<dbReference type="CDD" id="cd06261">
    <property type="entry name" value="TM_PBP2"/>
    <property type="match status" value="1"/>
</dbReference>
<comment type="similarity">
    <text evidence="7">Belongs to the binding-protein-dependent transport system permease family.</text>
</comment>
<feature type="transmembrane region" description="Helical" evidence="7">
    <location>
        <begin position="21"/>
        <end position="45"/>
    </location>
</feature>
<comment type="caution">
    <text evidence="9">The sequence shown here is derived from an EMBL/GenBank/DDBJ whole genome shotgun (WGS) entry which is preliminary data.</text>
</comment>
<dbReference type="Pfam" id="PF00528">
    <property type="entry name" value="BPD_transp_1"/>
    <property type="match status" value="1"/>
</dbReference>
<feature type="transmembrane region" description="Helical" evidence="7">
    <location>
        <begin position="87"/>
        <end position="110"/>
    </location>
</feature>
<dbReference type="Proteomes" id="UP000230161">
    <property type="component" value="Unassembled WGS sequence"/>
</dbReference>
<sequence length="290" mass="31408">MTEAVLRSPSAPRAQRRSAGAVIRSIAIHVGLVLGAAISLFPIYWMFVAGTRQSADIYSAPPALLPGGELAANVTTLFQDTTFATNLLMSIVIAVVYTLLAGLVAAMAGFALAKYSFRGRQAILTVILLTMTIPYQVTLVPLFELMSSLGWINTAQAVILPFTLNAFGVFFMRQSFLAFPTELIEAARLDGAGDFRIFYRIALPSIRPALAVVALLMFMFQWNSFLWPLLVLTDPQLYTAPVFLGTLVGLSQTDFGALLLGTSITTIPTLIFFLVFQKQFVSGILAGALK</sequence>
<keyword evidence="6 7" id="KW-0472">Membrane</keyword>
<dbReference type="AlphaFoldDB" id="A0A2M9BV93"/>
<reference evidence="9 10" key="1">
    <citation type="submission" date="2017-11" db="EMBL/GenBank/DDBJ databases">
        <title>Genomic Encyclopedia of Archaeal and Bacterial Type Strains, Phase II (KMG-II): From Individual Species to Whole Genera.</title>
        <authorList>
            <person name="Goeker M."/>
        </authorList>
    </citation>
    <scope>NUCLEOTIDE SEQUENCE [LARGE SCALE GENOMIC DNA]</scope>
    <source>
        <strain evidence="9 10">DSM 25625</strain>
    </source>
</reference>
<evidence type="ECO:0000256" key="4">
    <source>
        <dbReference type="ARBA" id="ARBA00022692"/>
    </source>
</evidence>
<dbReference type="EMBL" id="PGFB01000003">
    <property type="protein sequence ID" value="PJJ61870.1"/>
    <property type="molecule type" value="Genomic_DNA"/>
</dbReference>
<gene>
    <name evidence="9" type="ORF">CLV54_1657</name>
</gene>
<dbReference type="OrthoDB" id="2063054at2"/>
<organism evidence="9 10">
    <name type="scientific">Compostimonas suwonensis</name>
    <dbReference type="NCBI Taxonomy" id="1048394"/>
    <lineage>
        <taxon>Bacteria</taxon>
        <taxon>Bacillati</taxon>
        <taxon>Actinomycetota</taxon>
        <taxon>Actinomycetes</taxon>
        <taxon>Micrococcales</taxon>
        <taxon>Microbacteriaceae</taxon>
        <taxon>Compostimonas</taxon>
    </lineage>
</organism>